<dbReference type="AlphaFoldDB" id="A6TSB4"/>
<evidence type="ECO:0000256" key="2">
    <source>
        <dbReference type="ARBA" id="ARBA00004193"/>
    </source>
</evidence>
<dbReference type="PANTHER" id="PTHR30570:SF1">
    <property type="entry name" value="PHOSPHATE-BINDING PROTEIN PSTS"/>
    <property type="match status" value="1"/>
</dbReference>
<keyword evidence="9" id="KW-0812">Transmembrane</keyword>
<organism evidence="11 12">
    <name type="scientific">Alkaliphilus metalliredigens (strain QYMF)</name>
    <dbReference type="NCBI Taxonomy" id="293826"/>
    <lineage>
        <taxon>Bacteria</taxon>
        <taxon>Bacillati</taxon>
        <taxon>Bacillota</taxon>
        <taxon>Clostridia</taxon>
        <taxon>Peptostreptococcales</taxon>
        <taxon>Natronincolaceae</taxon>
        <taxon>Alkaliphilus</taxon>
    </lineage>
</organism>
<evidence type="ECO:0000256" key="9">
    <source>
        <dbReference type="SAM" id="Phobius"/>
    </source>
</evidence>
<keyword evidence="9" id="KW-0472">Membrane</keyword>
<sequence length="528" mass="59496">MTPTKNYIKSCLALPMLLIPLILTLALTLSLQLASGQLLPDSMGRETRRLIYLLMAFTIPLLIGGGIGFMFKKSIKNKITSMKGIYIASMVPILYTLIFATLAIVMGPHDYNSTWWGIYFFKNPAFSIFHLILFFGNFQYLAIVAELMGYTGFALGIHLHEFLSKAELHHESLFKTRKAYVLALIIPLFFSGLISREKISNGIIELRYGESTISKDLNEYDLYQIAPFKEGNGLARLDKPASLQFNDFDTMPRLDGATAAYPVYAAFVQEVYQGLGEHYEKHKNSHEKDVYTAFVSSEEEPFDIIKCTKTGTAYERLINGETDIIFVAEPSQGHIELAKVKGEEFNLVPIGYEAFVFFTNARNPVDNLTIKEIQEIYAGKITNWREVGGENRSILPYQRPENSGSQTVMENQVMQEIQMLPPTETTYAGGMGDIITQVAGYKNARNCIGYSFMYYSSEMINNNQIKHISVNGIGPSSENIRNKTYPFTVPVYAVTLKSNEDENVKRFVEWVLSDEGQSLVEQTGYVGK</sequence>
<dbReference type="RefSeq" id="WP_012064050.1">
    <property type="nucleotide sequence ID" value="NC_009633.1"/>
</dbReference>
<dbReference type="Pfam" id="PF12849">
    <property type="entry name" value="PBP_like_2"/>
    <property type="match status" value="1"/>
</dbReference>
<dbReference type="EMBL" id="CP000724">
    <property type="protein sequence ID" value="ABR49082.1"/>
    <property type="molecule type" value="Genomic_DNA"/>
</dbReference>
<feature type="transmembrane region" description="Helical" evidence="9">
    <location>
        <begin position="84"/>
        <end position="107"/>
    </location>
</feature>
<keyword evidence="6" id="KW-0732">Signal</keyword>
<reference evidence="12" key="1">
    <citation type="journal article" date="2016" name="Genome Announc.">
        <title>Complete genome sequence of Alkaliphilus metalliredigens strain QYMF, an alkaliphilic and metal-reducing bacterium isolated from borax-contaminated leachate ponds.</title>
        <authorList>
            <person name="Hwang C."/>
            <person name="Copeland A."/>
            <person name="Lucas S."/>
            <person name="Lapidus A."/>
            <person name="Barry K."/>
            <person name="Detter J.C."/>
            <person name="Glavina Del Rio T."/>
            <person name="Hammon N."/>
            <person name="Israni S."/>
            <person name="Dalin E."/>
            <person name="Tice H."/>
            <person name="Pitluck S."/>
            <person name="Chertkov O."/>
            <person name="Brettin T."/>
            <person name="Bruce D."/>
            <person name="Han C."/>
            <person name="Schmutz J."/>
            <person name="Larimer F."/>
            <person name="Land M.L."/>
            <person name="Hauser L."/>
            <person name="Kyrpides N."/>
            <person name="Mikhailova N."/>
            <person name="Ye Q."/>
            <person name="Zhou J."/>
            <person name="Richardson P."/>
            <person name="Fields M.W."/>
        </authorList>
    </citation>
    <scope>NUCLEOTIDE SEQUENCE [LARGE SCALE GENOMIC DNA]</scope>
    <source>
        <strain evidence="12">QYMF</strain>
    </source>
</reference>
<feature type="transmembrane region" description="Helical" evidence="9">
    <location>
        <begin position="113"/>
        <end position="133"/>
    </location>
</feature>
<keyword evidence="7" id="KW-0564">Palmitate</keyword>
<comment type="similarity">
    <text evidence="3">Belongs to the PstS family.</text>
</comment>
<evidence type="ECO:0000256" key="1">
    <source>
        <dbReference type="ARBA" id="ARBA00002841"/>
    </source>
</evidence>
<keyword evidence="5" id="KW-0813">Transport</keyword>
<evidence type="ECO:0000256" key="4">
    <source>
        <dbReference type="ARBA" id="ARBA00011529"/>
    </source>
</evidence>
<dbReference type="HOGENOM" id="CLU_026228_4_1_9"/>
<feature type="domain" description="PBP" evidence="10">
    <location>
        <begin position="305"/>
        <end position="515"/>
    </location>
</feature>
<dbReference type="OrthoDB" id="9790048at2"/>
<keyword evidence="5" id="KW-0592">Phosphate transport</keyword>
<proteinExistence type="inferred from homology"/>
<dbReference type="PANTHER" id="PTHR30570">
    <property type="entry name" value="PERIPLASMIC PHOSPHATE BINDING COMPONENT OF PHOSPHATE ABC TRANSPORTER"/>
    <property type="match status" value="1"/>
</dbReference>
<accession>A6TSB4</accession>
<evidence type="ECO:0000256" key="6">
    <source>
        <dbReference type="ARBA" id="ARBA00022729"/>
    </source>
</evidence>
<dbReference type="Gene3D" id="3.40.190.10">
    <property type="entry name" value="Periplasmic binding protein-like II"/>
    <property type="match status" value="2"/>
</dbReference>
<feature type="transmembrane region" description="Helical" evidence="9">
    <location>
        <begin position="50"/>
        <end position="72"/>
    </location>
</feature>
<dbReference type="STRING" id="293826.Amet_2932"/>
<dbReference type="Proteomes" id="UP000001572">
    <property type="component" value="Chromosome"/>
</dbReference>
<comment type="function">
    <text evidence="1">Part of the ABC transporter complex PstSACB involved in phosphate import.</text>
</comment>
<feature type="transmembrane region" description="Helical" evidence="9">
    <location>
        <begin position="179"/>
        <end position="195"/>
    </location>
</feature>
<dbReference type="KEGG" id="amt:Amet_2932"/>
<name>A6TSB4_ALKMQ</name>
<evidence type="ECO:0000256" key="8">
    <source>
        <dbReference type="ARBA" id="ARBA00023288"/>
    </source>
</evidence>
<evidence type="ECO:0000256" key="7">
    <source>
        <dbReference type="ARBA" id="ARBA00023139"/>
    </source>
</evidence>
<dbReference type="InterPro" id="IPR024370">
    <property type="entry name" value="PBP_domain"/>
</dbReference>
<comment type="subcellular location">
    <subcellularLocation>
        <location evidence="2">Cell membrane</location>
        <topology evidence="2">Lipid-anchor</topology>
    </subcellularLocation>
</comment>
<dbReference type="GO" id="GO:0005886">
    <property type="term" value="C:plasma membrane"/>
    <property type="evidence" value="ECO:0007669"/>
    <property type="project" value="UniProtKB-SubCell"/>
</dbReference>
<dbReference type="eggNOG" id="COG0226">
    <property type="taxonomic scope" value="Bacteria"/>
</dbReference>
<keyword evidence="9" id="KW-1133">Transmembrane helix</keyword>
<evidence type="ECO:0000256" key="3">
    <source>
        <dbReference type="ARBA" id="ARBA00008725"/>
    </source>
</evidence>
<protein>
    <submittedName>
        <fullName evidence="11">ABC-type phosphate transport system periplasmic component-like protein</fullName>
    </submittedName>
</protein>
<keyword evidence="12" id="KW-1185">Reference proteome</keyword>
<evidence type="ECO:0000256" key="5">
    <source>
        <dbReference type="ARBA" id="ARBA00022592"/>
    </source>
</evidence>
<evidence type="ECO:0000313" key="11">
    <source>
        <dbReference type="EMBL" id="ABR49082.1"/>
    </source>
</evidence>
<keyword evidence="8" id="KW-0449">Lipoprotein</keyword>
<dbReference type="GO" id="GO:0006817">
    <property type="term" value="P:phosphate ion transport"/>
    <property type="evidence" value="ECO:0007669"/>
    <property type="project" value="UniProtKB-KW"/>
</dbReference>
<evidence type="ECO:0000313" key="12">
    <source>
        <dbReference type="Proteomes" id="UP000001572"/>
    </source>
</evidence>
<evidence type="ECO:0000259" key="10">
    <source>
        <dbReference type="Pfam" id="PF12849"/>
    </source>
</evidence>
<comment type="subunit">
    <text evidence="4">The complex is composed of two ATP-binding proteins (PstB), two transmembrane proteins (PstC and PstA) and a solute-binding protein (PstS).</text>
</comment>
<dbReference type="InterPro" id="IPR050811">
    <property type="entry name" value="Phosphate_ABC_transporter"/>
</dbReference>
<gene>
    <name evidence="11" type="ordered locus">Amet_2932</name>
</gene>
<dbReference type="SUPFAM" id="SSF53850">
    <property type="entry name" value="Periplasmic binding protein-like II"/>
    <property type="match status" value="1"/>
</dbReference>